<feature type="transmembrane region" description="Helical" evidence="1">
    <location>
        <begin position="35"/>
        <end position="57"/>
    </location>
</feature>
<keyword evidence="1" id="KW-1133">Transmembrane helix</keyword>
<feature type="transmembrane region" description="Helical" evidence="1">
    <location>
        <begin position="129"/>
        <end position="148"/>
    </location>
</feature>
<comment type="caution">
    <text evidence="2">The sequence shown here is derived from an EMBL/GenBank/DDBJ whole genome shotgun (WGS) entry which is preliminary data.</text>
</comment>
<proteinExistence type="predicted"/>
<evidence type="ECO:0000313" key="2">
    <source>
        <dbReference type="EMBL" id="CAE1225172.1"/>
    </source>
</evidence>
<reference evidence="2" key="1">
    <citation type="submission" date="2021-01" db="EMBL/GenBank/DDBJ databases">
        <authorList>
            <person name="Li R."/>
            <person name="Bekaert M."/>
        </authorList>
    </citation>
    <scope>NUCLEOTIDE SEQUENCE</scope>
    <source>
        <strain evidence="2">Farmed</strain>
    </source>
</reference>
<organism evidence="2 3">
    <name type="scientific">Acanthosepion pharaonis</name>
    <name type="common">Pharaoh cuttlefish</name>
    <name type="synonym">Sepia pharaonis</name>
    <dbReference type="NCBI Taxonomy" id="158019"/>
    <lineage>
        <taxon>Eukaryota</taxon>
        <taxon>Metazoa</taxon>
        <taxon>Spiralia</taxon>
        <taxon>Lophotrochozoa</taxon>
        <taxon>Mollusca</taxon>
        <taxon>Cephalopoda</taxon>
        <taxon>Coleoidea</taxon>
        <taxon>Decapodiformes</taxon>
        <taxon>Sepiida</taxon>
        <taxon>Sepiina</taxon>
        <taxon>Sepiidae</taxon>
        <taxon>Acanthosepion</taxon>
    </lineage>
</organism>
<dbReference type="Proteomes" id="UP000597762">
    <property type="component" value="Unassembled WGS sequence"/>
</dbReference>
<dbReference type="AlphaFoldDB" id="A0A812BDZ1"/>
<gene>
    <name evidence="2" type="ORF">SPHA_15627</name>
</gene>
<keyword evidence="1" id="KW-0472">Membrane</keyword>
<dbReference type="EMBL" id="CAHIKZ030000546">
    <property type="protein sequence ID" value="CAE1225172.1"/>
    <property type="molecule type" value="Genomic_DNA"/>
</dbReference>
<accession>A0A812BDZ1</accession>
<feature type="transmembrane region" description="Helical" evidence="1">
    <location>
        <begin position="101"/>
        <end position="120"/>
    </location>
</feature>
<evidence type="ECO:0000313" key="3">
    <source>
        <dbReference type="Proteomes" id="UP000597762"/>
    </source>
</evidence>
<keyword evidence="3" id="KW-1185">Reference proteome</keyword>
<sequence length="176" mass="20187">MYNATELHLHNVLWRPMQAGHVLGYPPPAVTLQQMFFYLLTIFLHTLFPPLPLPIPSSFLAPTYVPPRILFLLLLLLFLELSYLLIISFTHYFSQLLSPSLSYLLPMSLHTLFTSLLLFLSHSYPHPSSFIPIFLPLSIPLVFLPPTYPPPERVTDYISEGLRVGKIFQCYVPSEC</sequence>
<evidence type="ECO:0000256" key="1">
    <source>
        <dbReference type="SAM" id="Phobius"/>
    </source>
</evidence>
<keyword evidence="1" id="KW-0812">Transmembrane</keyword>
<protein>
    <submittedName>
        <fullName evidence="2">Uncharacterized protein</fullName>
    </submittedName>
</protein>
<feature type="transmembrane region" description="Helical" evidence="1">
    <location>
        <begin position="69"/>
        <end position="89"/>
    </location>
</feature>
<name>A0A812BDZ1_ACAPH</name>